<protein>
    <submittedName>
        <fullName evidence="1">Uncharacterized protein</fullName>
    </submittedName>
</protein>
<proteinExistence type="predicted"/>
<dbReference type="EMBL" id="GBXM01037003">
    <property type="protein sequence ID" value="JAH71574.1"/>
    <property type="molecule type" value="Transcribed_RNA"/>
</dbReference>
<reference evidence="1" key="2">
    <citation type="journal article" date="2015" name="Fish Shellfish Immunol.">
        <title>Early steps in the European eel (Anguilla anguilla)-Vibrio vulnificus interaction in the gills: Role of the RtxA13 toxin.</title>
        <authorList>
            <person name="Callol A."/>
            <person name="Pajuelo D."/>
            <person name="Ebbesson L."/>
            <person name="Teles M."/>
            <person name="MacKenzie S."/>
            <person name="Amaro C."/>
        </authorList>
    </citation>
    <scope>NUCLEOTIDE SEQUENCE</scope>
</reference>
<evidence type="ECO:0000313" key="1">
    <source>
        <dbReference type="EMBL" id="JAH71574.1"/>
    </source>
</evidence>
<reference evidence="1" key="1">
    <citation type="submission" date="2014-11" db="EMBL/GenBank/DDBJ databases">
        <authorList>
            <person name="Amaro Gonzalez C."/>
        </authorList>
    </citation>
    <scope>NUCLEOTIDE SEQUENCE</scope>
</reference>
<organism evidence="1">
    <name type="scientific">Anguilla anguilla</name>
    <name type="common">European freshwater eel</name>
    <name type="synonym">Muraena anguilla</name>
    <dbReference type="NCBI Taxonomy" id="7936"/>
    <lineage>
        <taxon>Eukaryota</taxon>
        <taxon>Metazoa</taxon>
        <taxon>Chordata</taxon>
        <taxon>Craniata</taxon>
        <taxon>Vertebrata</taxon>
        <taxon>Euteleostomi</taxon>
        <taxon>Actinopterygii</taxon>
        <taxon>Neopterygii</taxon>
        <taxon>Teleostei</taxon>
        <taxon>Anguilliformes</taxon>
        <taxon>Anguillidae</taxon>
        <taxon>Anguilla</taxon>
    </lineage>
</organism>
<accession>A0A0E9V0B4</accession>
<sequence length="30" mass="3578">MNSFVQTSESSNKKVYIFRTKILLKHDLYS</sequence>
<dbReference type="AlphaFoldDB" id="A0A0E9V0B4"/>
<name>A0A0E9V0B4_ANGAN</name>